<accession>A0A1B6JYD1</accession>
<dbReference type="AlphaFoldDB" id="A0A1B6JYD1"/>
<reference evidence="2" key="1">
    <citation type="submission" date="2015-11" db="EMBL/GenBank/DDBJ databases">
        <title>De novo transcriptome assembly of four potential Pierce s Disease insect vectors from Arizona vineyards.</title>
        <authorList>
            <person name="Tassone E.E."/>
        </authorList>
    </citation>
    <scope>NUCLEOTIDE SEQUENCE</scope>
</reference>
<proteinExistence type="predicted"/>
<gene>
    <name evidence="2" type="ORF">g.4058</name>
</gene>
<feature type="non-terminal residue" evidence="2">
    <location>
        <position position="130"/>
    </location>
</feature>
<feature type="non-terminal residue" evidence="2">
    <location>
        <position position="1"/>
    </location>
</feature>
<sequence>YVSNKTKMSSSLNSNDNHKKNSTEKSLFVQNPIEECKRTNENVKTSLEENFVSSESSPVKVLKTSKLYKCFRCKRKYIHKGKFMSHVNVCGEMNRQEYKCQHSLCTYRTLSTGKLKKHMLIKHGQNMQDR</sequence>
<feature type="compositionally biased region" description="Polar residues" evidence="1">
    <location>
        <begin position="1"/>
        <end position="15"/>
    </location>
</feature>
<name>A0A1B6JYD1_9HEMI</name>
<evidence type="ECO:0000256" key="1">
    <source>
        <dbReference type="SAM" id="MobiDB-lite"/>
    </source>
</evidence>
<dbReference type="Gene3D" id="3.30.160.60">
    <property type="entry name" value="Classic Zinc Finger"/>
    <property type="match status" value="1"/>
</dbReference>
<dbReference type="EMBL" id="GECU01003492">
    <property type="protein sequence ID" value="JAT04215.1"/>
    <property type="molecule type" value="Transcribed_RNA"/>
</dbReference>
<evidence type="ECO:0000313" key="2">
    <source>
        <dbReference type="EMBL" id="JAT04215.1"/>
    </source>
</evidence>
<organism evidence="2">
    <name type="scientific">Homalodisca liturata</name>
    <dbReference type="NCBI Taxonomy" id="320908"/>
    <lineage>
        <taxon>Eukaryota</taxon>
        <taxon>Metazoa</taxon>
        <taxon>Ecdysozoa</taxon>
        <taxon>Arthropoda</taxon>
        <taxon>Hexapoda</taxon>
        <taxon>Insecta</taxon>
        <taxon>Pterygota</taxon>
        <taxon>Neoptera</taxon>
        <taxon>Paraneoptera</taxon>
        <taxon>Hemiptera</taxon>
        <taxon>Auchenorrhyncha</taxon>
        <taxon>Membracoidea</taxon>
        <taxon>Cicadellidae</taxon>
        <taxon>Cicadellinae</taxon>
        <taxon>Proconiini</taxon>
        <taxon>Homalodisca</taxon>
    </lineage>
</organism>
<feature type="region of interest" description="Disordered" evidence="1">
    <location>
        <begin position="1"/>
        <end position="25"/>
    </location>
</feature>
<evidence type="ECO:0008006" key="3">
    <source>
        <dbReference type="Google" id="ProtNLM"/>
    </source>
</evidence>
<protein>
    <recommendedName>
        <fullName evidence="3">C2H2-type domain-containing protein</fullName>
    </recommendedName>
</protein>